<evidence type="ECO:0008006" key="4">
    <source>
        <dbReference type="Google" id="ProtNLM"/>
    </source>
</evidence>
<keyword evidence="1" id="KW-0732">Signal</keyword>
<evidence type="ECO:0000313" key="3">
    <source>
        <dbReference type="Proteomes" id="UP000464657"/>
    </source>
</evidence>
<proteinExistence type="predicted"/>
<dbReference type="RefSeq" id="WP_160128517.1">
    <property type="nucleotide sequence ID" value="NZ_CP019288.1"/>
</dbReference>
<dbReference type="EMBL" id="CP019288">
    <property type="protein sequence ID" value="QHI35792.1"/>
    <property type="molecule type" value="Genomic_DNA"/>
</dbReference>
<reference evidence="2 3" key="1">
    <citation type="journal article" date="2013" name="Int. J. Syst. Evol. Microbiol.">
        <title>Kordia antarctica sp. nov., isolated from Antarctic seawater.</title>
        <authorList>
            <person name="Baek K."/>
            <person name="Choi A."/>
            <person name="Kang I."/>
            <person name="Lee K."/>
            <person name="Cho J.C."/>
        </authorList>
    </citation>
    <scope>NUCLEOTIDE SEQUENCE [LARGE SCALE GENOMIC DNA]</scope>
    <source>
        <strain evidence="2 3">IMCC3317</strain>
    </source>
</reference>
<dbReference type="Proteomes" id="UP000464657">
    <property type="component" value="Chromosome"/>
</dbReference>
<sequence length="150" mass="16767">MKINETLRHLYLLVILLSLSLKVSGQDAKPMIKDINSKTLNKILAVESTDINNDNFTDIVYIKSVNNTWSLIGYLYVSINNKNGGFKNPIEIATFKGLVVNSESIILGDYNNDGNLDIGVILTTGNYGDSFYYWEGDGNGNFQNKTTFKQ</sequence>
<dbReference type="Pfam" id="PF13517">
    <property type="entry name" value="FG-GAP_3"/>
    <property type="match status" value="1"/>
</dbReference>
<dbReference type="InterPro" id="IPR028994">
    <property type="entry name" value="Integrin_alpha_N"/>
</dbReference>
<organism evidence="2 3">
    <name type="scientific">Kordia antarctica</name>
    <dbReference type="NCBI Taxonomy" id="1218801"/>
    <lineage>
        <taxon>Bacteria</taxon>
        <taxon>Pseudomonadati</taxon>
        <taxon>Bacteroidota</taxon>
        <taxon>Flavobacteriia</taxon>
        <taxon>Flavobacteriales</taxon>
        <taxon>Flavobacteriaceae</taxon>
        <taxon>Kordia</taxon>
    </lineage>
</organism>
<dbReference type="KEGG" id="kan:IMCC3317_11400"/>
<keyword evidence="3" id="KW-1185">Reference proteome</keyword>
<accession>A0A7L4ZGM0</accession>
<dbReference type="InterPro" id="IPR013517">
    <property type="entry name" value="FG-GAP"/>
</dbReference>
<gene>
    <name evidence="2" type="ORF">IMCC3317_11400</name>
</gene>
<dbReference type="SUPFAM" id="SSF69318">
    <property type="entry name" value="Integrin alpha N-terminal domain"/>
    <property type="match status" value="1"/>
</dbReference>
<dbReference type="Gene3D" id="2.130.10.130">
    <property type="entry name" value="Integrin alpha, N-terminal"/>
    <property type="match status" value="1"/>
</dbReference>
<evidence type="ECO:0000313" key="2">
    <source>
        <dbReference type="EMBL" id="QHI35792.1"/>
    </source>
</evidence>
<dbReference type="OrthoDB" id="1391917at2"/>
<protein>
    <recommendedName>
        <fullName evidence="4">FG-GAP repeat protein</fullName>
    </recommendedName>
</protein>
<name>A0A7L4ZGM0_9FLAO</name>
<dbReference type="AlphaFoldDB" id="A0A7L4ZGM0"/>
<evidence type="ECO:0000256" key="1">
    <source>
        <dbReference type="ARBA" id="ARBA00022729"/>
    </source>
</evidence>